<proteinExistence type="predicted"/>
<feature type="transmembrane region" description="Helical" evidence="1">
    <location>
        <begin position="80"/>
        <end position="100"/>
    </location>
</feature>
<dbReference type="Pfam" id="PF04246">
    <property type="entry name" value="RseC_MucC"/>
    <property type="match status" value="1"/>
</dbReference>
<organism evidence="2 3">
    <name type="scientific">Exercitatus varius</name>
    <dbReference type="NCBI Taxonomy" id="67857"/>
    <lineage>
        <taxon>Bacteria</taxon>
        <taxon>Pseudomonadati</taxon>
        <taxon>Pseudomonadota</taxon>
        <taxon>Gammaproteobacteria</taxon>
        <taxon>Pasteurellales</taxon>
        <taxon>Pasteurellaceae</taxon>
        <taxon>Exercitatus</taxon>
    </lineage>
</organism>
<evidence type="ECO:0000313" key="2">
    <source>
        <dbReference type="EMBL" id="MDG2950017.1"/>
    </source>
</evidence>
<dbReference type="PANTHER" id="PTHR35867">
    <property type="entry name" value="PROTEIN RSEC"/>
    <property type="match status" value="1"/>
</dbReference>
<evidence type="ECO:0000256" key="1">
    <source>
        <dbReference type="SAM" id="Phobius"/>
    </source>
</evidence>
<dbReference type="EMBL" id="JARQTW010000009">
    <property type="protein sequence ID" value="MDG2950017.1"/>
    <property type="molecule type" value="Genomic_DNA"/>
</dbReference>
<comment type="caution">
    <text evidence="2">The sequence shown here is derived from an EMBL/GenBank/DDBJ whole genome shotgun (WGS) entry which is preliminary data.</text>
</comment>
<gene>
    <name evidence="2" type="ORF">P7M15_05710</name>
</gene>
<name>A0AAW6Q976_9PAST</name>
<keyword evidence="1" id="KW-0472">Membrane</keyword>
<dbReference type="InterPro" id="IPR007359">
    <property type="entry name" value="SigmaE_reg_RseC_MucC"/>
</dbReference>
<accession>A0AAW6Q976</accession>
<dbReference type="AlphaFoldDB" id="A0AAW6Q976"/>
<dbReference type="RefSeq" id="WP_317477117.1">
    <property type="nucleotide sequence ID" value="NZ_JARQTW010000009.1"/>
</dbReference>
<keyword evidence="1" id="KW-0812">Transmembrane</keyword>
<dbReference type="PANTHER" id="PTHR35867:SF1">
    <property type="entry name" value="PROTEIN RSEC"/>
    <property type="match status" value="1"/>
</dbReference>
<feature type="transmembrane region" description="Helical" evidence="1">
    <location>
        <begin position="106"/>
        <end position="126"/>
    </location>
</feature>
<evidence type="ECO:0000313" key="3">
    <source>
        <dbReference type="Proteomes" id="UP001214976"/>
    </source>
</evidence>
<sequence length="144" mass="15692">MMTETAVVVRYETGKATVKCQTKSACGSCAARNACGTAALAGLTGEQGEHLFSVETLTPVKQGQLVEIGLPERSLMASAFWLYAVPLLTLIITTFATEIWLSDELIRAVFIFFLTALSFAAVKFFTRKIQKKPAFQPVLLRIIG</sequence>
<dbReference type="Proteomes" id="UP001214976">
    <property type="component" value="Unassembled WGS sequence"/>
</dbReference>
<reference evidence="2" key="1">
    <citation type="submission" date="2023-03" db="EMBL/GenBank/DDBJ databases">
        <title>Classification of Bisgaard taxon 6 and taxon 10 as Exercitatus varius gen. nov., spec. nov.</title>
        <authorList>
            <person name="Christensen H."/>
        </authorList>
    </citation>
    <scope>NUCLEOTIDE SEQUENCE</scope>
    <source>
        <strain evidence="2">86116</strain>
    </source>
</reference>
<keyword evidence="1" id="KW-1133">Transmembrane helix</keyword>
<protein>
    <submittedName>
        <fullName evidence="2">SoxR reducing system RseC family protein</fullName>
    </submittedName>
</protein>
<dbReference type="InterPro" id="IPR026268">
    <property type="entry name" value="RseC"/>
</dbReference>
<dbReference type="PIRSF" id="PIRSF004923">
    <property type="entry name" value="RseC"/>
    <property type="match status" value="1"/>
</dbReference>